<evidence type="ECO:0000256" key="5">
    <source>
        <dbReference type="ARBA" id="ARBA00022801"/>
    </source>
</evidence>
<evidence type="ECO:0000256" key="2">
    <source>
        <dbReference type="ARBA" id="ARBA00011062"/>
    </source>
</evidence>
<proteinExistence type="inferred from homology"/>
<feature type="domain" description="Survival protein SurE-like phosphatase/nucleotidase" evidence="7">
    <location>
        <begin position="22"/>
        <end position="210"/>
    </location>
</feature>
<evidence type="ECO:0000256" key="6">
    <source>
        <dbReference type="SAM" id="SignalP"/>
    </source>
</evidence>
<dbReference type="InterPro" id="IPR036523">
    <property type="entry name" value="SurE-like_sf"/>
</dbReference>
<reference evidence="9" key="1">
    <citation type="journal article" date="2019" name="Int. J. Syst. Evol. Microbiol.">
        <title>The Global Catalogue of Microorganisms (GCM) 10K type strain sequencing project: providing services to taxonomists for standard genome sequencing and annotation.</title>
        <authorList>
            <consortium name="The Broad Institute Genomics Platform"/>
            <consortium name="The Broad Institute Genome Sequencing Center for Infectious Disease"/>
            <person name="Wu L."/>
            <person name="Ma J."/>
        </authorList>
    </citation>
    <scope>NUCLEOTIDE SEQUENCE [LARGE SCALE GENOMIC DNA]</scope>
    <source>
        <strain evidence="9">JCM 17805</strain>
    </source>
</reference>
<dbReference type="SUPFAM" id="SSF64167">
    <property type="entry name" value="SurE-like"/>
    <property type="match status" value="1"/>
</dbReference>
<dbReference type="Gene3D" id="3.40.1210.10">
    <property type="entry name" value="Survival protein SurE-like phosphatase/nucleotidase"/>
    <property type="match status" value="1"/>
</dbReference>
<sequence>MYRLASLLVAGSLSVHASALNIMVTNDDGYESPNLRALYSALKADGHDVFISAPADEQSGKAASFNYFYPSPVDQDADDPDIHFVHGTPMMAVLYGLDVLSKERWGRQPDLVLSGINAGHNVGIMNPTSGTVGAAVTAIRRGIPAIALSGDHGSDRDGSSAILASLVMPVINALEENTPTLPEGYGLNINLPSMRKFAAEEITYQITTAGNFSANVPVFVINMAPYSVPEYGINLPPLPGVVFTDYDSSGAPPDSNPRSEGRKVEEGVIAISLLDARYGATTYDYSAEKASYLVRSSLSELLSSGWGNWHR</sequence>
<dbReference type="EC" id="3.1.3.5" evidence="3"/>
<accession>A0ABP8V7D0</accession>
<protein>
    <recommendedName>
        <fullName evidence="3">5'-nucleotidase</fullName>
        <ecNumber evidence="3">3.1.3.5</ecNumber>
    </recommendedName>
</protein>
<dbReference type="Pfam" id="PF01975">
    <property type="entry name" value="SurE"/>
    <property type="match status" value="1"/>
</dbReference>
<keyword evidence="6" id="KW-0732">Signal</keyword>
<comment type="similarity">
    <text evidence="2">Belongs to the SurE nucleotidase family.</text>
</comment>
<keyword evidence="9" id="KW-1185">Reference proteome</keyword>
<keyword evidence="5" id="KW-0378">Hydrolase</keyword>
<evidence type="ECO:0000256" key="4">
    <source>
        <dbReference type="ARBA" id="ARBA00022723"/>
    </source>
</evidence>
<evidence type="ECO:0000259" key="7">
    <source>
        <dbReference type="Pfam" id="PF01975"/>
    </source>
</evidence>
<keyword evidence="4" id="KW-0479">Metal-binding</keyword>
<dbReference type="EMBL" id="BAABFL010000451">
    <property type="protein sequence ID" value="GAA4651398.1"/>
    <property type="molecule type" value="Genomic_DNA"/>
</dbReference>
<dbReference type="Proteomes" id="UP001500604">
    <property type="component" value="Unassembled WGS sequence"/>
</dbReference>
<name>A0ABP8V7D0_9GAMM</name>
<dbReference type="InterPro" id="IPR030048">
    <property type="entry name" value="SurE"/>
</dbReference>
<comment type="caution">
    <text evidence="8">The sequence shown here is derived from an EMBL/GenBank/DDBJ whole genome shotgun (WGS) entry which is preliminary data.</text>
</comment>
<evidence type="ECO:0000256" key="1">
    <source>
        <dbReference type="ARBA" id="ARBA00000815"/>
    </source>
</evidence>
<dbReference type="NCBIfam" id="TIGR00087">
    <property type="entry name" value="surE"/>
    <property type="match status" value="1"/>
</dbReference>
<gene>
    <name evidence="8" type="ORF">GCM10023116_36820</name>
</gene>
<evidence type="ECO:0000256" key="3">
    <source>
        <dbReference type="ARBA" id="ARBA00012643"/>
    </source>
</evidence>
<feature type="signal peptide" evidence="6">
    <location>
        <begin position="1"/>
        <end position="17"/>
    </location>
</feature>
<dbReference type="InterPro" id="IPR002828">
    <property type="entry name" value="SurE-like_Pase/nucleotidase"/>
</dbReference>
<dbReference type="PANTHER" id="PTHR30457">
    <property type="entry name" value="5'-NUCLEOTIDASE SURE"/>
    <property type="match status" value="1"/>
</dbReference>
<evidence type="ECO:0000313" key="8">
    <source>
        <dbReference type="EMBL" id="GAA4651398.1"/>
    </source>
</evidence>
<evidence type="ECO:0000313" key="9">
    <source>
        <dbReference type="Proteomes" id="UP001500604"/>
    </source>
</evidence>
<feature type="chain" id="PRO_5047167056" description="5'-nucleotidase" evidence="6">
    <location>
        <begin position="18"/>
        <end position="311"/>
    </location>
</feature>
<organism evidence="8 9">
    <name type="scientific">Kistimonas scapharcae</name>
    <dbReference type="NCBI Taxonomy" id="1036133"/>
    <lineage>
        <taxon>Bacteria</taxon>
        <taxon>Pseudomonadati</taxon>
        <taxon>Pseudomonadota</taxon>
        <taxon>Gammaproteobacteria</taxon>
        <taxon>Oceanospirillales</taxon>
        <taxon>Endozoicomonadaceae</taxon>
        <taxon>Kistimonas</taxon>
    </lineage>
</organism>
<dbReference type="PANTHER" id="PTHR30457:SF0">
    <property type="entry name" value="PHOSPHATASE, PUTATIVE (AFU_ORTHOLOGUE AFUA_4G01070)-RELATED"/>
    <property type="match status" value="1"/>
</dbReference>
<comment type="catalytic activity">
    <reaction evidence="1">
        <text>a ribonucleoside 5'-phosphate + H2O = a ribonucleoside + phosphate</text>
        <dbReference type="Rhea" id="RHEA:12484"/>
        <dbReference type="ChEBI" id="CHEBI:15377"/>
        <dbReference type="ChEBI" id="CHEBI:18254"/>
        <dbReference type="ChEBI" id="CHEBI:43474"/>
        <dbReference type="ChEBI" id="CHEBI:58043"/>
        <dbReference type="EC" id="3.1.3.5"/>
    </reaction>
</comment>